<dbReference type="Proteomes" id="UP000265801">
    <property type="component" value="Unassembled WGS sequence"/>
</dbReference>
<organism evidence="1 2">
    <name type="scientific">Bacillus salacetis</name>
    <dbReference type="NCBI Taxonomy" id="2315464"/>
    <lineage>
        <taxon>Bacteria</taxon>
        <taxon>Bacillati</taxon>
        <taxon>Bacillota</taxon>
        <taxon>Bacilli</taxon>
        <taxon>Bacillales</taxon>
        <taxon>Bacillaceae</taxon>
        <taxon>Bacillus</taxon>
    </lineage>
</organism>
<protein>
    <submittedName>
        <fullName evidence="1">DUF2487 family protein</fullName>
    </submittedName>
</protein>
<dbReference type="AlphaFoldDB" id="A0A3A1QX28"/>
<evidence type="ECO:0000313" key="2">
    <source>
        <dbReference type="Proteomes" id="UP000265801"/>
    </source>
</evidence>
<dbReference type="OrthoDB" id="2678750at2"/>
<dbReference type="Pfam" id="PF10673">
    <property type="entry name" value="DUF2487"/>
    <property type="match status" value="1"/>
</dbReference>
<keyword evidence="2" id="KW-1185">Reference proteome</keyword>
<sequence length="154" mass="18210">MNWNSKEADLYLKEKKFIDTAVIPLLPVGFEQDMRTFAAQGEFISLLSMHLEHQFKGRLMLFPAFTYLNTEEKTIAEKRLDDWKSAMKNAGFKYVFFLTSDSDWRFSSEELERSLMWLPSIPLDNMDEKYKHSIMEDQVKQLLNVIVKKWQAEA</sequence>
<evidence type="ECO:0000313" key="1">
    <source>
        <dbReference type="EMBL" id="RIW33140.1"/>
    </source>
</evidence>
<comment type="caution">
    <text evidence="1">The sequence shown here is derived from an EMBL/GenBank/DDBJ whole genome shotgun (WGS) entry which is preliminary data.</text>
</comment>
<dbReference type="EMBL" id="QXIR01000015">
    <property type="protein sequence ID" value="RIW33140.1"/>
    <property type="molecule type" value="Genomic_DNA"/>
</dbReference>
<dbReference type="RefSeq" id="WP_119547197.1">
    <property type="nucleotide sequence ID" value="NZ_QXIR01000015.1"/>
</dbReference>
<proteinExistence type="predicted"/>
<gene>
    <name evidence="1" type="ORF">D3H55_12205</name>
</gene>
<name>A0A3A1QX28_9BACI</name>
<reference evidence="1 2" key="1">
    <citation type="submission" date="2018-09" db="EMBL/GenBank/DDBJ databases">
        <title>Bacillus saliacetes sp. nov., isolated from Thai shrimp paste (Ka-pi).</title>
        <authorList>
            <person name="Daroonpunt R."/>
            <person name="Tanasupawat S."/>
            <person name="Yiamsombut S."/>
        </authorList>
    </citation>
    <scope>NUCLEOTIDE SEQUENCE [LARGE SCALE GENOMIC DNA]</scope>
    <source>
        <strain evidence="1 2">SKP7-4</strain>
    </source>
</reference>
<dbReference type="InterPro" id="IPR019615">
    <property type="entry name" value="DUF2487"/>
</dbReference>
<accession>A0A3A1QX28</accession>